<dbReference type="Pfam" id="PF00005">
    <property type="entry name" value="ABC_tran"/>
    <property type="match status" value="1"/>
</dbReference>
<comment type="similarity">
    <text evidence="2">Belongs to the ABC transporter superfamily. ABCC family. Conjugate transporter (TC 3.A.1.208) subfamily.</text>
</comment>
<dbReference type="PANTHER" id="PTHR24223">
    <property type="entry name" value="ATP-BINDING CASSETTE SUB-FAMILY C"/>
    <property type="match status" value="1"/>
</dbReference>
<evidence type="ECO:0000256" key="2">
    <source>
        <dbReference type="ARBA" id="ARBA00009726"/>
    </source>
</evidence>
<feature type="transmembrane region" description="Helical" evidence="9">
    <location>
        <begin position="235"/>
        <end position="255"/>
    </location>
</feature>
<dbReference type="FunFam" id="3.40.50.300:FF:000163">
    <property type="entry name" value="Multidrug resistance-associated protein member 4"/>
    <property type="match status" value="1"/>
</dbReference>
<dbReference type="GO" id="GO:0016020">
    <property type="term" value="C:membrane"/>
    <property type="evidence" value="ECO:0007669"/>
    <property type="project" value="UniProtKB-SubCell"/>
</dbReference>
<reference evidence="12 13" key="1">
    <citation type="submission" date="2016-07" db="EMBL/GenBank/DDBJ databases">
        <title>Pervasive Adenine N6-methylation of Active Genes in Fungi.</title>
        <authorList>
            <consortium name="DOE Joint Genome Institute"/>
            <person name="Mondo S.J."/>
            <person name="Dannebaum R.O."/>
            <person name="Kuo R.C."/>
            <person name="Labutti K."/>
            <person name="Haridas S."/>
            <person name="Kuo A."/>
            <person name="Salamov A."/>
            <person name="Ahrendt S.R."/>
            <person name="Lipzen A."/>
            <person name="Sullivan W."/>
            <person name="Andreopoulos W.B."/>
            <person name="Clum A."/>
            <person name="Lindquist E."/>
            <person name="Daum C."/>
            <person name="Ramamoorthy G.K."/>
            <person name="Gryganskyi A."/>
            <person name="Culley D."/>
            <person name="Magnuson J.K."/>
            <person name="James T.Y."/>
            <person name="O'Malley M.A."/>
            <person name="Stajich J.E."/>
            <person name="Spatafora J.W."/>
            <person name="Visel A."/>
            <person name="Grigoriev I.V."/>
        </authorList>
    </citation>
    <scope>NUCLEOTIDE SEQUENCE [LARGE SCALE GENOMIC DNA]</scope>
    <source>
        <strain evidence="12 13">PL171</strain>
    </source>
</reference>
<feature type="transmembrane region" description="Helical" evidence="9">
    <location>
        <begin position="304"/>
        <end position="324"/>
    </location>
</feature>
<name>A0A1Y2I3C0_9FUNG</name>
<keyword evidence="8 9" id="KW-0472">Membrane</keyword>
<dbReference type="Gene3D" id="1.20.1560.10">
    <property type="entry name" value="ABC transporter type 1, transmembrane domain"/>
    <property type="match status" value="3"/>
</dbReference>
<dbReference type="AlphaFoldDB" id="A0A1Y2I3C0"/>
<dbReference type="Pfam" id="PF00664">
    <property type="entry name" value="ABC_membrane"/>
    <property type="match status" value="3"/>
</dbReference>
<keyword evidence="12" id="KW-0378">Hydrolase</keyword>
<keyword evidence="5" id="KW-0547">Nucleotide-binding</keyword>
<evidence type="ECO:0000313" key="13">
    <source>
        <dbReference type="Proteomes" id="UP000193411"/>
    </source>
</evidence>
<dbReference type="InterPro" id="IPR011527">
    <property type="entry name" value="ABC1_TM_dom"/>
</dbReference>
<dbReference type="PROSITE" id="PS50893">
    <property type="entry name" value="ABC_TRANSPORTER_2"/>
    <property type="match status" value="2"/>
</dbReference>
<dbReference type="PROSITE" id="PS50929">
    <property type="entry name" value="ABC_TM1F"/>
    <property type="match status" value="2"/>
</dbReference>
<feature type="transmembrane region" description="Helical" evidence="9">
    <location>
        <begin position="118"/>
        <end position="141"/>
    </location>
</feature>
<keyword evidence="13" id="KW-1185">Reference proteome</keyword>
<dbReference type="CDD" id="cd18579">
    <property type="entry name" value="ABC_6TM_ABCC_D1"/>
    <property type="match status" value="1"/>
</dbReference>
<feature type="transmembrane region" description="Helical" evidence="9">
    <location>
        <begin position="617"/>
        <end position="636"/>
    </location>
</feature>
<dbReference type="Gene3D" id="3.40.50.300">
    <property type="entry name" value="P-loop containing nucleotide triphosphate hydrolases"/>
    <property type="match status" value="3"/>
</dbReference>
<dbReference type="STRING" id="765915.A0A1Y2I3C0"/>
<dbReference type="GO" id="GO:0016887">
    <property type="term" value="F:ATP hydrolysis activity"/>
    <property type="evidence" value="ECO:0007669"/>
    <property type="project" value="InterPro"/>
</dbReference>
<dbReference type="EMBL" id="MCFL01000001">
    <property type="protein sequence ID" value="ORZ41360.1"/>
    <property type="molecule type" value="Genomic_DNA"/>
</dbReference>
<dbReference type="InterPro" id="IPR003439">
    <property type="entry name" value="ABC_transporter-like_ATP-bd"/>
</dbReference>
<evidence type="ECO:0000256" key="4">
    <source>
        <dbReference type="ARBA" id="ARBA00022692"/>
    </source>
</evidence>
<evidence type="ECO:0000256" key="3">
    <source>
        <dbReference type="ARBA" id="ARBA00022448"/>
    </source>
</evidence>
<keyword evidence="4 9" id="KW-0812">Transmembrane</keyword>
<evidence type="ECO:0000256" key="5">
    <source>
        <dbReference type="ARBA" id="ARBA00022741"/>
    </source>
</evidence>
<dbReference type="SMART" id="SM00382">
    <property type="entry name" value="AAA"/>
    <property type="match status" value="2"/>
</dbReference>
<feature type="domain" description="ABC transporter" evidence="10">
    <location>
        <begin position="382"/>
        <end position="576"/>
    </location>
</feature>
<evidence type="ECO:0000256" key="9">
    <source>
        <dbReference type="SAM" id="Phobius"/>
    </source>
</evidence>
<dbReference type="InterPro" id="IPR044726">
    <property type="entry name" value="ABCC_6TM_D2"/>
</dbReference>
<dbReference type="SUPFAM" id="SSF52540">
    <property type="entry name" value="P-loop containing nucleoside triphosphate hydrolases"/>
    <property type="match status" value="2"/>
</dbReference>
<comment type="caution">
    <text evidence="12">The sequence shown here is derived from an EMBL/GenBank/DDBJ whole genome shotgun (WGS) entry which is preliminary data.</text>
</comment>
<feature type="transmembrane region" description="Helical" evidence="9">
    <location>
        <begin position="710"/>
        <end position="742"/>
    </location>
</feature>
<sequence>MTAADVKEDSGRPLIVTDSVLMDDDKKTETVKSSSMPRPTKPQASANGIFDRFGRLFFNHAWPLVHKGYLPGNGIEASDMLHLSKDDYSHNLANRLYKEWSAQPANDRKMWRALASVFGMRYFGIALLATTASSCKVASALVLGQFIRFLQTPDAPTMDGILLGAGLVACMFMFSFIESHFVFRSTHIGINARVSVLSMLYSHLLKLNFAALPSTGQTLNIISNDAQRLEDGGPFVLFVVLAPIETLVVFGITAHQDPLDMLKSMEMLKLYAWEQPFAKRVMEFRNEEMAKLRGWYIFKSINSAFFWSSGGLMALAGFFVWFFVMGEKLTSQLLFTSLLLFNSVRVNVSLNRIDEFLAIQARDADQLHTAAPTTTAHDAPVVSLQNASFAWDRDHPVLSNINLTLRRGDFLGLIGPVGSGKSSLQLALLGHLHLVSPPASAHVTTRLSYAPQSPFIFADGFGKVGCRIGYTDWRARRQGERRARARLALARAVYQDADLYVLDDIFSALDAAVANRIYDALSQYLSGRTVILVSHQLSLIRRCPSVAYLNHGGIVSMGTYAQVVQEATAKDPDFAAVLAEYANESGAHDATGWDEVAAVGGDKTVFTRFIKMSGATWLLVASVVLGLLTSAIQAVADYFLSRCVAFDSRVLQHILTASVSLFGKMLDNVMHASPRFFMTRTSGTILNRFSRDMALLDELLPDAWSEVIRLWLYILVIIVTVAIAVPYILLAVFPVVLIFFYLRARYVVANRQIRRLEALSRSPVYSHLVSSVEGMTTVTAMQRQELYFERFCACWMKNAILALLFSVERWLCMRVDMLACVVIIAATGLMVGLKTQLGIGLASLAQMYVLSLVDSTQYAVRKTAELELQFVSVERILEYAENIPLEASHESEPGKQPPTDWPSQGVIEFRNMSLTYEGSDRPALESISFKTLPGESIGLCGRTGSGKSSTINALFRMAEPTPRGSIIVDGIDICDIGLHDLRKSFAIIPQSVFIYAGSVRYNLDPLGAYSEQELWNALELVELKDVVGRLPRKLDDIPNFSAGQGQLLQLARVILRKAKVLVLDECSSNIDIATDRILQRTIREHFTDCTLLTIAHRCETIIGADRILMLDQGRILELGKPADLLRNPASAFRALAEQSLGKDKLADHMSTLE</sequence>
<feature type="domain" description="ABC transmembrane type-1" evidence="11">
    <location>
        <begin position="123"/>
        <end position="344"/>
    </location>
</feature>
<keyword evidence="7 9" id="KW-1133">Transmembrane helix</keyword>
<evidence type="ECO:0000259" key="10">
    <source>
        <dbReference type="PROSITE" id="PS50893"/>
    </source>
</evidence>
<evidence type="ECO:0000256" key="8">
    <source>
        <dbReference type="ARBA" id="ARBA00023136"/>
    </source>
</evidence>
<dbReference type="InterPro" id="IPR027417">
    <property type="entry name" value="P-loop_NTPase"/>
</dbReference>
<dbReference type="InterPro" id="IPR003593">
    <property type="entry name" value="AAA+_ATPase"/>
</dbReference>
<keyword evidence="3" id="KW-0813">Transport</keyword>
<proteinExistence type="inferred from homology"/>
<dbReference type="CDD" id="cd18580">
    <property type="entry name" value="ABC_6TM_ABCC_D2"/>
    <property type="match status" value="1"/>
</dbReference>
<dbReference type="InterPro" id="IPR044746">
    <property type="entry name" value="ABCC_6TM_D1"/>
</dbReference>
<gene>
    <name evidence="12" type="ORF">BCR44DRAFT_1494869</name>
</gene>
<protein>
    <submittedName>
        <fullName evidence="12">p-loop containing nucleoside triphosphate hydrolase protein</fullName>
    </submittedName>
</protein>
<dbReference type="InterPro" id="IPR050173">
    <property type="entry name" value="ABC_transporter_C-like"/>
</dbReference>
<dbReference type="OrthoDB" id="6500128at2759"/>
<dbReference type="GO" id="GO:0140359">
    <property type="term" value="F:ABC-type transporter activity"/>
    <property type="evidence" value="ECO:0007669"/>
    <property type="project" value="InterPro"/>
</dbReference>
<evidence type="ECO:0000259" key="11">
    <source>
        <dbReference type="PROSITE" id="PS50929"/>
    </source>
</evidence>
<comment type="subcellular location">
    <subcellularLocation>
        <location evidence="1">Membrane</location>
        <topology evidence="1">Multi-pass membrane protein</topology>
    </subcellularLocation>
</comment>
<accession>A0A1Y2I3C0</accession>
<dbReference type="SUPFAM" id="SSF90123">
    <property type="entry name" value="ABC transporter transmembrane region"/>
    <property type="match status" value="2"/>
</dbReference>
<evidence type="ECO:0000256" key="1">
    <source>
        <dbReference type="ARBA" id="ARBA00004141"/>
    </source>
</evidence>
<dbReference type="GO" id="GO:0005524">
    <property type="term" value="F:ATP binding"/>
    <property type="evidence" value="ECO:0007669"/>
    <property type="project" value="UniProtKB-KW"/>
</dbReference>
<dbReference type="InterPro" id="IPR036640">
    <property type="entry name" value="ABC1_TM_sf"/>
</dbReference>
<evidence type="ECO:0000256" key="7">
    <source>
        <dbReference type="ARBA" id="ARBA00022989"/>
    </source>
</evidence>
<feature type="domain" description="ABC transmembrane type-1" evidence="11">
    <location>
        <begin position="613"/>
        <end position="868"/>
    </location>
</feature>
<keyword evidence="6" id="KW-0067">ATP-binding</keyword>
<dbReference type="CDD" id="cd03244">
    <property type="entry name" value="ABCC_MRP_domain2"/>
    <property type="match status" value="1"/>
</dbReference>
<dbReference type="PANTHER" id="PTHR24223:SF456">
    <property type="entry name" value="MULTIDRUG RESISTANCE-ASSOCIATED PROTEIN LETHAL(2)03659"/>
    <property type="match status" value="1"/>
</dbReference>
<feature type="domain" description="ABC transporter" evidence="10">
    <location>
        <begin position="907"/>
        <end position="1137"/>
    </location>
</feature>
<feature type="transmembrane region" description="Helical" evidence="9">
    <location>
        <begin position="161"/>
        <end position="183"/>
    </location>
</feature>
<feature type="transmembrane region" description="Helical" evidence="9">
    <location>
        <begin position="815"/>
        <end position="833"/>
    </location>
</feature>
<organism evidence="12 13">
    <name type="scientific">Catenaria anguillulae PL171</name>
    <dbReference type="NCBI Taxonomy" id="765915"/>
    <lineage>
        <taxon>Eukaryota</taxon>
        <taxon>Fungi</taxon>
        <taxon>Fungi incertae sedis</taxon>
        <taxon>Blastocladiomycota</taxon>
        <taxon>Blastocladiomycetes</taxon>
        <taxon>Blastocladiales</taxon>
        <taxon>Catenariaceae</taxon>
        <taxon>Catenaria</taxon>
    </lineage>
</organism>
<dbReference type="Proteomes" id="UP000193411">
    <property type="component" value="Unassembled WGS sequence"/>
</dbReference>
<evidence type="ECO:0000256" key="6">
    <source>
        <dbReference type="ARBA" id="ARBA00022840"/>
    </source>
</evidence>
<evidence type="ECO:0000313" key="12">
    <source>
        <dbReference type="EMBL" id="ORZ41360.1"/>
    </source>
</evidence>